<keyword evidence="1" id="KW-0812">Transmembrane</keyword>
<organism evidence="3 4">
    <name type="scientific">Pseudoxanthomonas putridarboris</name>
    <dbReference type="NCBI Taxonomy" id="752605"/>
    <lineage>
        <taxon>Bacteria</taxon>
        <taxon>Pseudomonadati</taxon>
        <taxon>Pseudomonadota</taxon>
        <taxon>Gammaproteobacteria</taxon>
        <taxon>Lysobacterales</taxon>
        <taxon>Lysobacteraceae</taxon>
        <taxon>Pseudoxanthomonas</taxon>
    </lineage>
</organism>
<dbReference type="Gene3D" id="3.60.15.10">
    <property type="entry name" value="Ribonuclease Z/Hydroxyacylglutathione hydrolase-like"/>
    <property type="match status" value="1"/>
</dbReference>
<dbReference type="InterPro" id="IPR001279">
    <property type="entry name" value="Metallo-B-lactamas"/>
</dbReference>
<dbReference type="SUPFAM" id="SSF56281">
    <property type="entry name" value="Metallo-hydrolase/oxidoreductase"/>
    <property type="match status" value="1"/>
</dbReference>
<keyword evidence="1" id="KW-1133">Transmembrane helix</keyword>
<evidence type="ECO:0000259" key="2">
    <source>
        <dbReference type="Pfam" id="PF12706"/>
    </source>
</evidence>
<dbReference type="Pfam" id="PF12706">
    <property type="entry name" value="Lactamase_B_2"/>
    <property type="match status" value="1"/>
</dbReference>
<protein>
    <submittedName>
        <fullName evidence="3">MBL fold metallo-hydrolase</fullName>
    </submittedName>
</protein>
<keyword evidence="4" id="KW-1185">Reference proteome</keyword>
<proteinExistence type="predicted"/>
<keyword evidence="1" id="KW-0472">Membrane</keyword>
<evidence type="ECO:0000256" key="1">
    <source>
        <dbReference type="SAM" id="Phobius"/>
    </source>
</evidence>
<evidence type="ECO:0000313" key="4">
    <source>
        <dbReference type="Proteomes" id="UP001459204"/>
    </source>
</evidence>
<accession>A0ABU9J1S2</accession>
<evidence type="ECO:0000313" key="3">
    <source>
        <dbReference type="EMBL" id="MEL1265166.1"/>
    </source>
</evidence>
<feature type="transmembrane region" description="Helical" evidence="1">
    <location>
        <begin position="21"/>
        <end position="44"/>
    </location>
</feature>
<dbReference type="RefSeq" id="WP_341726334.1">
    <property type="nucleotide sequence ID" value="NZ_JBBWWT010000005.1"/>
</dbReference>
<dbReference type="PANTHER" id="PTHR15032">
    <property type="entry name" value="N-ACYL-PHOSPHATIDYLETHANOLAMINE-HYDROLYZING PHOSPHOLIPASE D"/>
    <property type="match status" value="1"/>
</dbReference>
<dbReference type="EMBL" id="JBBWWT010000005">
    <property type="protein sequence ID" value="MEL1265166.1"/>
    <property type="molecule type" value="Genomic_DNA"/>
</dbReference>
<reference evidence="3 4" key="1">
    <citation type="submission" date="2024-04" db="EMBL/GenBank/DDBJ databases">
        <title>Draft genome sequence of Pseudoxanthomonas putridarboris WD12.</title>
        <authorList>
            <person name="Oh J."/>
        </authorList>
    </citation>
    <scope>NUCLEOTIDE SEQUENCE [LARGE SCALE GENOMIC DNA]</scope>
    <source>
        <strain evidence="3 4">WD12</strain>
    </source>
</reference>
<dbReference type="PANTHER" id="PTHR15032:SF4">
    <property type="entry name" value="N-ACYL-PHOSPHATIDYLETHANOLAMINE-HYDROLYZING PHOSPHOLIPASE D"/>
    <property type="match status" value="1"/>
</dbReference>
<comment type="caution">
    <text evidence="3">The sequence shown here is derived from an EMBL/GenBank/DDBJ whole genome shotgun (WGS) entry which is preliminary data.</text>
</comment>
<name>A0ABU9J1S2_9GAMM</name>
<dbReference type="Proteomes" id="UP001459204">
    <property type="component" value="Unassembled WGS sequence"/>
</dbReference>
<dbReference type="InterPro" id="IPR036866">
    <property type="entry name" value="RibonucZ/Hydroxyglut_hydro"/>
</dbReference>
<sequence>MDDPRGPVSRNAGRRWVRRGAVLIVALAVAGIVATLLGSCASFGGKPDAAQQARIEDSPQWHDGRFHNAEPIWNDTGSALRRSFASTPGSAPDTPVPVVAHDGRVFATPPASGLRFTWFGHSSMLLEVDGARVLIDPVWSRRPSPVAWLGPARWYAPPLALEDLPAIDAVLISHDHYDHLDRETVEALDARRVRFVVPLGVGAHLRAWGIPAARIHELDWWESVRIGALDITATPARHASGRINPESNATLWAGFAIAGPVHRAWYSGDTGFHSSLDRIGERLGPFDLTLIEAGQYDADWPDWHLGPELAVEAHRRVRGEVMVPVHWALFKLAHHGWTEPAERVLAAAACRGVDTRIPRPGQSIEPARERTTRWWPDMPWQSAAEHSVVATLAGDPAQRVGIPDCRLVARPAG</sequence>
<feature type="domain" description="Metallo-beta-lactamase" evidence="2">
    <location>
        <begin position="132"/>
        <end position="327"/>
    </location>
</feature>
<gene>
    <name evidence="3" type="ORF">AAD027_12440</name>
</gene>